<evidence type="ECO:0000313" key="6">
    <source>
        <dbReference type="Proteomes" id="UP001321804"/>
    </source>
</evidence>
<dbReference type="GO" id="GO:0005737">
    <property type="term" value="C:cytoplasm"/>
    <property type="evidence" value="ECO:0007669"/>
    <property type="project" value="TreeGrafter"/>
</dbReference>
<evidence type="ECO:0000256" key="1">
    <source>
        <dbReference type="ARBA" id="ARBA00022603"/>
    </source>
</evidence>
<reference evidence="5 6" key="1">
    <citation type="journal article" date="2023" name="Microbiol. Spectr.">
        <title>Symbiosis of Carpenter Bees with Uncharacterized Lactic Acid Bacteria Showing NAD Auxotrophy.</title>
        <authorList>
            <person name="Kawasaki S."/>
            <person name="Ozawa K."/>
            <person name="Mori T."/>
            <person name="Yamamoto A."/>
            <person name="Ito M."/>
            <person name="Ohkuma M."/>
            <person name="Sakamoto M."/>
            <person name="Matsutani M."/>
        </authorList>
    </citation>
    <scope>NUCLEOTIDE SEQUENCE [LARGE SCALE GENOMIC DNA]</scope>
    <source>
        <strain evidence="5 6">KimC2</strain>
    </source>
</reference>
<dbReference type="Proteomes" id="UP001321804">
    <property type="component" value="Chromosome"/>
</dbReference>
<keyword evidence="6" id="KW-1185">Reference proteome</keyword>
<dbReference type="Gene3D" id="3.40.50.150">
    <property type="entry name" value="Vaccinia Virus protein VP39"/>
    <property type="match status" value="2"/>
</dbReference>
<dbReference type="Pfam" id="PF01555">
    <property type="entry name" value="N6_N4_Mtase"/>
    <property type="match status" value="1"/>
</dbReference>
<sequence length="409" mass="47194">MNNTPTIDYSWDFKGIKKEGVHTLGHYPATMVAPMQLRLLEKWKTNDEQIMLDPFMGSGTALIEAQKLGLQTIGIDINPYAVLLSQVKTHNYQQISWKTVIKRITKKLNSDEYARPLWNFEKIEKWFRPDIIESLSHVRNVIASEKDRWVRKFLWICMSDIIYTHSNDRTSTFKLHVKEPPQIERISNNVTEAFLNLAAKKQKYLNNEFLPKCTIYSGDAKKICFKLPAESVDIICSSPPYGENATTVTYGQASILFLKWIDPRDLEDSDNLLENFSKIDSKSLGGNSASDSEYSSKALNDFLSSINVSKQRKVRRFFSDYWLISKELARLLKPSGVLLYTVGNRKVDDIRQPLDKITVEMFESLGLEEVEQHTRNIFSKKMPSQLSRVHDSKPVKSMHKENILVFRKS</sequence>
<evidence type="ECO:0000256" key="3">
    <source>
        <dbReference type="ARBA" id="ARBA00022747"/>
    </source>
</evidence>
<dbReference type="KEGG" id="xak:KIMC2_19970"/>
<feature type="domain" description="DNA methylase N-4/N-6" evidence="4">
    <location>
        <begin position="6"/>
        <end position="83"/>
    </location>
</feature>
<dbReference type="AlphaFoldDB" id="A0AAU9DCC9"/>
<accession>A0AAU9DCC9</accession>
<keyword evidence="2" id="KW-0808">Transferase</keyword>
<dbReference type="GO" id="GO:0008170">
    <property type="term" value="F:N-methyltransferase activity"/>
    <property type="evidence" value="ECO:0007669"/>
    <property type="project" value="InterPro"/>
</dbReference>
<dbReference type="PANTHER" id="PTHR13370">
    <property type="entry name" value="RNA METHYLASE-RELATED"/>
    <property type="match status" value="1"/>
</dbReference>
<dbReference type="GO" id="GO:0009307">
    <property type="term" value="P:DNA restriction-modification system"/>
    <property type="evidence" value="ECO:0007669"/>
    <property type="project" value="UniProtKB-KW"/>
</dbReference>
<dbReference type="PANTHER" id="PTHR13370:SF3">
    <property type="entry name" value="TRNA (GUANINE(10)-N2)-METHYLTRANSFERASE HOMOLOG"/>
    <property type="match status" value="1"/>
</dbReference>
<dbReference type="GO" id="GO:0003677">
    <property type="term" value="F:DNA binding"/>
    <property type="evidence" value="ECO:0007669"/>
    <property type="project" value="InterPro"/>
</dbReference>
<evidence type="ECO:0000256" key="2">
    <source>
        <dbReference type="ARBA" id="ARBA00022679"/>
    </source>
</evidence>
<organism evidence="5 6">
    <name type="scientific">Xylocopilactobacillus apis</name>
    <dbReference type="NCBI Taxonomy" id="2932183"/>
    <lineage>
        <taxon>Bacteria</taxon>
        <taxon>Bacillati</taxon>
        <taxon>Bacillota</taxon>
        <taxon>Bacilli</taxon>
        <taxon>Lactobacillales</taxon>
        <taxon>Lactobacillaceae</taxon>
        <taxon>Xylocopilactobacillus</taxon>
    </lineage>
</organism>
<dbReference type="SUPFAM" id="SSF53335">
    <property type="entry name" value="S-adenosyl-L-methionine-dependent methyltransferases"/>
    <property type="match status" value="1"/>
</dbReference>
<protein>
    <submittedName>
        <fullName evidence="5">DNA modification methylase</fullName>
    </submittedName>
</protein>
<dbReference type="GO" id="GO:0032259">
    <property type="term" value="P:methylation"/>
    <property type="evidence" value="ECO:0007669"/>
    <property type="project" value="UniProtKB-KW"/>
</dbReference>
<proteinExistence type="predicted"/>
<dbReference type="InterPro" id="IPR029063">
    <property type="entry name" value="SAM-dependent_MTases_sf"/>
</dbReference>
<evidence type="ECO:0000313" key="5">
    <source>
        <dbReference type="EMBL" id="BDR57435.1"/>
    </source>
</evidence>
<dbReference type="EMBL" id="AP026801">
    <property type="protein sequence ID" value="BDR57435.1"/>
    <property type="molecule type" value="Genomic_DNA"/>
</dbReference>
<name>A0AAU9DCC9_9LACO</name>
<dbReference type="REBASE" id="722953">
    <property type="entry name" value="M.Lsp2ORF19970P"/>
</dbReference>
<keyword evidence="1 5" id="KW-0489">Methyltransferase</keyword>
<evidence type="ECO:0000259" key="4">
    <source>
        <dbReference type="Pfam" id="PF01555"/>
    </source>
</evidence>
<dbReference type="RefSeq" id="WP_317696530.1">
    <property type="nucleotide sequence ID" value="NZ_AP026801.1"/>
</dbReference>
<keyword evidence="3" id="KW-0680">Restriction system</keyword>
<gene>
    <name evidence="5" type="ORF">KIMC2_19970</name>
</gene>
<dbReference type="InterPro" id="IPR002941">
    <property type="entry name" value="DNA_methylase_N4/N6"/>
</dbReference>